<evidence type="ECO:0000256" key="1">
    <source>
        <dbReference type="PROSITE-ProRule" id="PRU00169"/>
    </source>
</evidence>
<dbReference type="GO" id="GO:0000160">
    <property type="term" value="P:phosphorelay signal transduction system"/>
    <property type="evidence" value="ECO:0007669"/>
    <property type="project" value="InterPro"/>
</dbReference>
<dbReference type="OrthoDB" id="7251575at2"/>
<feature type="domain" description="Response regulatory" evidence="2">
    <location>
        <begin position="5"/>
        <end position="123"/>
    </location>
</feature>
<evidence type="ECO:0000259" key="3">
    <source>
        <dbReference type="PROSITE" id="PS50883"/>
    </source>
</evidence>
<evidence type="ECO:0000313" key="4">
    <source>
        <dbReference type="EMBL" id="RVU39477.1"/>
    </source>
</evidence>
<dbReference type="Gene3D" id="3.40.50.2300">
    <property type="match status" value="1"/>
</dbReference>
<dbReference type="EMBL" id="SADE01000001">
    <property type="protein sequence ID" value="RVU39477.1"/>
    <property type="molecule type" value="Genomic_DNA"/>
</dbReference>
<dbReference type="InterPro" id="IPR050706">
    <property type="entry name" value="Cyclic-di-GMP_PDE-like"/>
</dbReference>
<gene>
    <name evidence="4" type="ORF">EOI86_09660</name>
</gene>
<feature type="modified residue" description="4-aspartylphosphate" evidence="1">
    <location>
        <position position="53"/>
    </location>
</feature>
<dbReference type="PANTHER" id="PTHR33121:SF79">
    <property type="entry name" value="CYCLIC DI-GMP PHOSPHODIESTERASE PDED-RELATED"/>
    <property type="match status" value="1"/>
</dbReference>
<keyword evidence="5" id="KW-1185">Reference proteome</keyword>
<feature type="domain" description="EAL" evidence="3">
    <location>
        <begin position="135"/>
        <end position="388"/>
    </location>
</feature>
<name>A0A3S2W804_9PROT</name>
<dbReference type="PROSITE" id="PS50883">
    <property type="entry name" value="EAL"/>
    <property type="match status" value="1"/>
</dbReference>
<keyword evidence="1" id="KW-0597">Phosphoprotein</keyword>
<dbReference type="PROSITE" id="PS50110">
    <property type="entry name" value="RESPONSE_REGULATORY"/>
    <property type="match status" value="1"/>
</dbReference>
<dbReference type="AlphaFoldDB" id="A0A3S2W804"/>
<dbReference type="SUPFAM" id="SSF52172">
    <property type="entry name" value="CheY-like"/>
    <property type="match status" value="1"/>
</dbReference>
<dbReference type="SMART" id="SM00052">
    <property type="entry name" value="EAL"/>
    <property type="match status" value="1"/>
</dbReference>
<protein>
    <submittedName>
        <fullName evidence="4">EAL domain-containing protein</fullName>
    </submittedName>
</protein>
<dbReference type="InterPro" id="IPR001633">
    <property type="entry name" value="EAL_dom"/>
</dbReference>
<dbReference type="InterPro" id="IPR001789">
    <property type="entry name" value="Sig_transdc_resp-reg_receiver"/>
</dbReference>
<dbReference type="RefSeq" id="WP_127764848.1">
    <property type="nucleotide sequence ID" value="NZ_SADE01000001.1"/>
</dbReference>
<dbReference type="Gene3D" id="3.20.20.450">
    <property type="entry name" value="EAL domain"/>
    <property type="match status" value="1"/>
</dbReference>
<evidence type="ECO:0000259" key="2">
    <source>
        <dbReference type="PROSITE" id="PS50110"/>
    </source>
</evidence>
<dbReference type="CDD" id="cd01948">
    <property type="entry name" value="EAL"/>
    <property type="match status" value="1"/>
</dbReference>
<accession>A0A3S2W804</accession>
<dbReference type="InterPro" id="IPR011006">
    <property type="entry name" value="CheY-like_superfamily"/>
</dbReference>
<sequence>MEHLRVLVVDDETDMAEFVQGALESLQHRAECAGGKDAFCRQYNDSFDVIMLDLFMPDGDGIELLRLLSDWESRAAVVFMSGKDRSILNAAQRVAKDHDLPVLGTLQKPFTVDELDTVMGRYADVIGKSAKVPAFKPSSQDIKHALAEGQFTLFIRPQARTGTNAIVGGETLLRWKHPARGMVGQETFMPVAEECGLSKELIEFAATSAVKHLSVLNRAGRRMRLSVGVTPKCLSGWKMAEMLEPLCRSEGVDPDQLIIDVPEAVLENNLSKYIDMLTRLRIKGFILSISGFGTGRTALHQLVRMPINEIKLDRMVVNGMAKDPEVRAFAKVTVLVARELGIRMVGTGVNDQVTLDALAAMQVELAQGGIVGEPVEAAQYSIDTGSDVGMAG</sequence>
<dbReference type="SMART" id="SM00448">
    <property type="entry name" value="REC"/>
    <property type="match status" value="1"/>
</dbReference>
<evidence type="ECO:0000313" key="5">
    <source>
        <dbReference type="Proteomes" id="UP000287447"/>
    </source>
</evidence>
<dbReference type="SUPFAM" id="SSF141868">
    <property type="entry name" value="EAL domain-like"/>
    <property type="match status" value="1"/>
</dbReference>
<organism evidence="4 5">
    <name type="scientific">Hwanghaeella grinnelliae</name>
    <dbReference type="NCBI Taxonomy" id="2500179"/>
    <lineage>
        <taxon>Bacteria</taxon>
        <taxon>Pseudomonadati</taxon>
        <taxon>Pseudomonadota</taxon>
        <taxon>Alphaproteobacteria</taxon>
        <taxon>Rhodospirillales</taxon>
        <taxon>Rhodospirillaceae</taxon>
        <taxon>Hwanghaeella</taxon>
    </lineage>
</organism>
<dbReference type="Pfam" id="PF00563">
    <property type="entry name" value="EAL"/>
    <property type="match status" value="1"/>
</dbReference>
<proteinExistence type="predicted"/>
<comment type="caution">
    <text evidence="4">The sequence shown here is derived from an EMBL/GenBank/DDBJ whole genome shotgun (WGS) entry which is preliminary data.</text>
</comment>
<dbReference type="PANTHER" id="PTHR33121">
    <property type="entry name" value="CYCLIC DI-GMP PHOSPHODIESTERASE PDEF"/>
    <property type="match status" value="1"/>
</dbReference>
<dbReference type="Proteomes" id="UP000287447">
    <property type="component" value="Unassembled WGS sequence"/>
</dbReference>
<dbReference type="Pfam" id="PF00072">
    <property type="entry name" value="Response_reg"/>
    <property type="match status" value="1"/>
</dbReference>
<dbReference type="GO" id="GO:0071111">
    <property type="term" value="F:cyclic-guanylate-specific phosphodiesterase activity"/>
    <property type="evidence" value="ECO:0007669"/>
    <property type="project" value="InterPro"/>
</dbReference>
<reference evidence="5" key="1">
    <citation type="submission" date="2019-01" db="EMBL/GenBank/DDBJ databases">
        <title>Gri0909 isolated from a small marine red alga.</title>
        <authorList>
            <person name="Kim J."/>
            <person name="Jeong S.E."/>
            <person name="Jeon C.O."/>
        </authorList>
    </citation>
    <scope>NUCLEOTIDE SEQUENCE [LARGE SCALE GENOMIC DNA]</scope>
    <source>
        <strain evidence="5">Gri0909</strain>
    </source>
</reference>
<dbReference type="InterPro" id="IPR035919">
    <property type="entry name" value="EAL_sf"/>
</dbReference>